<organism evidence="9 10">
    <name type="scientific">Uliginosibacterium silvisoli</name>
    <dbReference type="NCBI Taxonomy" id="3114758"/>
    <lineage>
        <taxon>Bacteria</taxon>
        <taxon>Pseudomonadati</taxon>
        <taxon>Pseudomonadota</taxon>
        <taxon>Betaproteobacteria</taxon>
        <taxon>Rhodocyclales</taxon>
        <taxon>Zoogloeaceae</taxon>
        <taxon>Uliginosibacterium</taxon>
    </lineage>
</organism>
<evidence type="ECO:0000313" key="9">
    <source>
        <dbReference type="EMBL" id="MEC5384224.1"/>
    </source>
</evidence>
<dbReference type="InterPro" id="IPR052017">
    <property type="entry name" value="TSUP"/>
</dbReference>
<evidence type="ECO:0000256" key="5">
    <source>
        <dbReference type="ARBA" id="ARBA00022692"/>
    </source>
</evidence>
<reference evidence="9 10" key="1">
    <citation type="submission" date="2024-01" db="EMBL/GenBank/DDBJ databases">
        <title>Uliginosibacterium soil sp. nov.</title>
        <authorList>
            <person name="Lv Y."/>
        </authorList>
    </citation>
    <scope>NUCLEOTIDE SEQUENCE [LARGE SCALE GENOMIC DNA]</scope>
    <source>
        <strain evidence="9 10">H3</strain>
    </source>
</reference>
<sequence>MDYLTPLGWIVTAIAVLLTGISKSAFGGALGGIGVPLMALWLPPGVAVAVMLPILCVMDMFGVRAYWQKWSVADLRVILPGGLVGIALGSFAIGALPDHAVKACIGSIAVLFMVDRLLKLRDRLRLSGQPGPAAGGIWSALSGFTSTLAHAGGPPILVYLMGRKLPKENFVATSAVFFTVINAAKILPYLWLGLFTRETLTLAAMLAPLAPLGVWLGLHVMRKVPERPFFLIATLMLGASGLKLLWDAFA</sequence>
<comment type="subcellular location">
    <subcellularLocation>
        <location evidence="1 8">Cell membrane</location>
        <topology evidence="1 8">Multi-pass membrane protein</topology>
    </subcellularLocation>
</comment>
<evidence type="ECO:0000313" key="10">
    <source>
        <dbReference type="Proteomes" id="UP001331561"/>
    </source>
</evidence>
<dbReference type="Proteomes" id="UP001331561">
    <property type="component" value="Unassembled WGS sequence"/>
</dbReference>
<keyword evidence="6 8" id="KW-1133">Transmembrane helix</keyword>
<evidence type="ECO:0000256" key="3">
    <source>
        <dbReference type="ARBA" id="ARBA00022448"/>
    </source>
</evidence>
<keyword evidence="7 8" id="KW-0472">Membrane</keyword>
<proteinExistence type="inferred from homology"/>
<accession>A0ABU6JY50</accession>
<evidence type="ECO:0000256" key="1">
    <source>
        <dbReference type="ARBA" id="ARBA00004651"/>
    </source>
</evidence>
<feature type="transmembrane region" description="Helical" evidence="8">
    <location>
        <begin position="170"/>
        <end position="194"/>
    </location>
</feature>
<feature type="transmembrane region" description="Helical" evidence="8">
    <location>
        <begin position="73"/>
        <end position="93"/>
    </location>
</feature>
<keyword evidence="4 8" id="KW-1003">Cell membrane</keyword>
<feature type="transmembrane region" description="Helical" evidence="8">
    <location>
        <begin position="200"/>
        <end position="221"/>
    </location>
</feature>
<keyword evidence="3" id="KW-0813">Transport</keyword>
<keyword evidence="5 8" id="KW-0812">Transmembrane</keyword>
<evidence type="ECO:0000256" key="8">
    <source>
        <dbReference type="RuleBase" id="RU363041"/>
    </source>
</evidence>
<name>A0ABU6JY50_9RHOO</name>
<dbReference type="EMBL" id="JAYXHS010000001">
    <property type="protein sequence ID" value="MEC5384224.1"/>
    <property type="molecule type" value="Genomic_DNA"/>
</dbReference>
<dbReference type="PANTHER" id="PTHR30269">
    <property type="entry name" value="TRANSMEMBRANE PROTEIN YFCA"/>
    <property type="match status" value="1"/>
</dbReference>
<keyword evidence="10" id="KW-1185">Reference proteome</keyword>
<protein>
    <recommendedName>
        <fullName evidence="8">Probable membrane transporter protein</fullName>
    </recommendedName>
</protein>
<comment type="caution">
    <text evidence="9">The sequence shown here is derived from an EMBL/GenBank/DDBJ whole genome shotgun (WGS) entry which is preliminary data.</text>
</comment>
<dbReference type="RefSeq" id="WP_327597206.1">
    <property type="nucleotide sequence ID" value="NZ_JAYXHS010000001.1"/>
</dbReference>
<evidence type="ECO:0000256" key="4">
    <source>
        <dbReference type="ARBA" id="ARBA00022475"/>
    </source>
</evidence>
<gene>
    <name evidence="9" type="ORF">VVD49_00745</name>
</gene>
<evidence type="ECO:0000256" key="6">
    <source>
        <dbReference type="ARBA" id="ARBA00022989"/>
    </source>
</evidence>
<comment type="similarity">
    <text evidence="2 8">Belongs to the 4-toluene sulfonate uptake permease (TSUP) (TC 2.A.102) family.</text>
</comment>
<dbReference type="PANTHER" id="PTHR30269:SF37">
    <property type="entry name" value="MEMBRANE TRANSPORTER PROTEIN"/>
    <property type="match status" value="1"/>
</dbReference>
<evidence type="ECO:0000256" key="7">
    <source>
        <dbReference type="ARBA" id="ARBA00023136"/>
    </source>
</evidence>
<feature type="transmembrane region" description="Helical" evidence="8">
    <location>
        <begin position="228"/>
        <end position="246"/>
    </location>
</feature>
<dbReference type="Pfam" id="PF01925">
    <property type="entry name" value="TauE"/>
    <property type="match status" value="1"/>
</dbReference>
<evidence type="ECO:0000256" key="2">
    <source>
        <dbReference type="ARBA" id="ARBA00009142"/>
    </source>
</evidence>
<feature type="transmembrane region" description="Helical" evidence="8">
    <location>
        <begin position="37"/>
        <end position="61"/>
    </location>
</feature>
<dbReference type="InterPro" id="IPR002781">
    <property type="entry name" value="TM_pro_TauE-like"/>
</dbReference>